<keyword evidence="1" id="KW-0812">Transmembrane</keyword>
<organism evidence="2 4">
    <name type="scientific">Euplotes crassus</name>
    <dbReference type="NCBI Taxonomy" id="5936"/>
    <lineage>
        <taxon>Eukaryota</taxon>
        <taxon>Sar</taxon>
        <taxon>Alveolata</taxon>
        <taxon>Ciliophora</taxon>
        <taxon>Intramacronucleata</taxon>
        <taxon>Spirotrichea</taxon>
        <taxon>Hypotrichia</taxon>
        <taxon>Euplotida</taxon>
        <taxon>Euplotidae</taxon>
        <taxon>Moneuplotes</taxon>
    </lineage>
</organism>
<evidence type="ECO:0000313" key="4">
    <source>
        <dbReference type="Proteomes" id="UP001295684"/>
    </source>
</evidence>
<keyword evidence="1" id="KW-0472">Membrane</keyword>
<gene>
    <name evidence="2" type="ORF">ECRASSUSDP1_LOCUS21166</name>
    <name evidence="3" type="ORF">ECRASSUSDP1_LOCUS21187</name>
</gene>
<protein>
    <submittedName>
        <fullName evidence="2">Uncharacterized protein</fullName>
    </submittedName>
</protein>
<feature type="transmembrane region" description="Helical" evidence="1">
    <location>
        <begin position="105"/>
        <end position="126"/>
    </location>
</feature>
<proteinExistence type="predicted"/>
<feature type="transmembrane region" description="Helical" evidence="1">
    <location>
        <begin position="156"/>
        <end position="177"/>
    </location>
</feature>
<sequence length="234" mass="26779">MGKKIGLIDFVSVFSLTLMRVVCILFDCNTWFSFCIVYSKTYKQRQFHMAIGWSCFVLLLGEAITRHLNQEVMTDIALTVTAVAIVRLLNNLINAKFPVLFKMTLSTIVYLSVAIIVIFIFLKSIITKQGELVPVDLSRISKGEITSVRNIFSSRFLLLLGIEIFYSVIFVLVDGILDKAIKINRGEESVNGLVNDFKLKVEEDRQKRTGKFKSYLPSQRIEEDDGIRKRHRTQ</sequence>
<evidence type="ECO:0000313" key="2">
    <source>
        <dbReference type="EMBL" id="CAI2379751.1"/>
    </source>
</evidence>
<dbReference type="Proteomes" id="UP001295684">
    <property type="component" value="Unassembled WGS sequence"/>
</dbReference>
<reference evidence="2" key="1">
    <citation type="submission" date="2023-07" db="EMBL/GenBank/DDBJ databases">
        <authorList>
            <consortium name="AG Swart"/>
            <person name="Singh M."/>
            <person name="Singh A."/>
            <person name="Seah K."/>
            <person name="Emmerich C."/>
        </authorList>
    </citation>
    <scope>NUCLEOTIDE SEQUENCE</scope>
    <source>
        <strain evidence="2">DP1</strain>
    </source>
</reference>
<dbReference type="EMBL" id="CAMPGE010021610">
    <property type="protein sequence ID" value="CAI2379751.1"/>
    <property type="molecule type" value="Genomic_DNA"/>
</dbReference>
<dbReference type="EMBL" id="CAMPGE010021633">
    <property type="protein sequence ID" value="CAI2379770.1"/>
    <property type="molecule type" value="Genomic_DNA"/>
</dbReference>
<feature type="transmembrane region" description="Helical" evidence="1">
    <location>
        <begin position="6"/>
        <end position="26"/>
    </location>
</feature>
<keyword evidence="1" id="KW-1133">Transmembrane helix</keyword>
<feature type="transmembrane region" description="Helical" evidence="1">
    <location>
        <begin position="76"/>
        <end position="93"/>
    </location>
</feature>
<dbReference type="AlphaFoldDB" id="A0AAD1XV25"/>
<keyword evidence="4" id="KW-1185">Reference proteome</keyword>
<name>A0AAD1XV25_EUPCR</name>
<evidence type="ECO:0000256" key="1">
    <source>
        <dbReference type="SAM" id="Phobius"/>
    </source>
</evidence>
<feature type="transmembrane region" description="Helical" evidence="1">
    <location>
        <begin position="47"/>
        <end position="64"/>
    </location>
</feature>
<evidence type="ECO:0000313" key="3">
    <source>
        <dbReference type="EMBL" id="CAI2379770.1"/>
    </source>
</evidence>
<accession>A0AAD1XV25</accession>
<comment type="caution">
    <text evidence="2">The sequence shown here is derived from an EMBL/GenBank/DDBJ whole genome shotgun (WGS) entry which is preliminary data.</text>
</comment>